<evidence type="ECO:0000256" key="3">
    <source>
        <dbReference type="ARBA" id="ARBA00023163"/>
    </source>
</evidence>
<dbReference type="InterPro" id="IPR036388">
    <property type="entry name" value="WH-like_DNA-bd_sf"/>
</dbReference>
<keyword evidence="7" id="KW-1185">Reference proteome</keyword>
<dbReference type="Gene3D" id="1.25.40.10">
    <property type="entry name" value="Tetratricopeptide repeat domain"/>
    <property type="match status" value="1"/>
</dbReference>
<evidence type="ECO:0000259" key="5">
    <source>
        <dbReference type="PROSITE" id="PS50043"/>
    </source>
</evidence>
<reference evidence="6 7" key="1">
    <citation type="journal article" date="2019" name="Int. J. Syst. Evol. Microbiol.">
        <title>The Global Catalogue of Microorganisms (GCM) 10K type strain sequencing project: providing services to taxonomists for standard genome sequencing and annotation.</title>
        <authorList>
            <consortium name="The Broad Institute Genomics Platform"/>
            <consortium name="The Broad Institute Genome Sequencing Center for Infectious Disease"/>
            <person name="Wu L."/>
            <person name="Ma J."/>
        </authorList>
    </citation>
    <scope>NUCLEOTIDE SEQUENCE [LARGE SCALE GENOMIC DNA]</scope>
    <source>
        <strain evidence="6 7">JCM 16014</strain>
    </source>
</reference>
<dbReference type="PROSITE" id="PS00622">
    <property type="entry name" value="HTH_LUXR_1"/>
    <property type="match status" value="1"/>
</dbReference>
<dbReference type="InterPro" id="IPR000792">
    <property type="entry name" value="Tscrpt_reg_LuxR_C"/>
</dbReference>
<dbReference type="CDD" id="cd06170">
    <property type="entry name" value="LuxR_C_like"/>
    <property type="match status" value="1"/>
</dbReference>
<dbReference type="SMART" id="SM00421">
    <property type="entry name" value="HTH_LUXR"/>
    <property type="match status" value="1"/>
</dbReference>
<keyword evidence="1" id="KW-0805">Transcription regulation</keyword>
<dbReference type="SUPFAM" id="SSF46894">
    <property type="entry name" value="C-terminal effector domain of the bipartite response regulators"/>
    <property type="match status" value="1"/>
</dbReference>
<evidence type="ECO:0000256" key="1">
    <source>
        <dbReference type="ARBA" id="ARBA00023015"/>
    </source>
</evidence>
<dbReference type="SMART" id="SM00028">
    <property type="entry name" value="TPR"/>
    <property type="match status" value="2"/>
</dbReference>
<comment type="caution">
    <text evidence="6">The sequence shown here is derived from an EMBL/GenBank/DDBJ whole genome shotgun (WGS) entry which is preliminary data.</text>
</comment>
<keyword evidence="2" id="KW-0238">DNA-binding</keyword>
<accession>A0ABN2VK17</accession>
<organism evidence="6 7">
    <name type="scientific">Catenulispora yoronensis</name>
    <dbReference type="NCBI Taxonomy" id="450799"/>
    <lineage>
        <taxon>Bacteria</taxon>
        <taxon>Bacillati</taxon>
        <taxon>Actinomycetota</taxon>
        <taxon>Actinomycetes</taxon>
        <taxon>Catenulisporales</taxon>
        <taxon>Catenulisporaceae</taxon>
        <taxon>Catenulispora</taxon>
    </lineage>
</organism>
<dbReference type="EMBL" id="BAAAQN010000095">
    <property type="protein sequence ID" value="GAA2064165.1"/>
    <property type="molecule type" value="Genomic_DNA"/>
</dbReference>
<dbReference type="Proteomes" id="UP001500751">
    <property type="component" value="Unassembled WGS sequence"/>
</dbReference>
<dbReference type="Pfam" id="PF00196">
    <property type="entry name" value="GerE"/>
    <property type="match status" value="1"/>
</dbReference>
<keyword evidence="3" id="KW-0804">Transcription</keyword>
<dbReference type="InterPro" id="IPR016032">
    <property type="entry name" value="Sig_transdc_resp-reg_C-effctor"/>
</dbReference>
<feature type="region of interest" description="Disordered" evidence="4">
    <location>
        <begin position="575"/>
        <end position="598"/>
    </location>
</feature>
<evidence type="ECO:0000256" key="2">
    <source>
        <dbReference type="ARBA" id="ARBA00023125"/>
    </source>
</evidence>
<dbReference type="PANTHER" id="PTHR44688:SF16">
    <property type="entry name" value="DNA-BINDING TRANSCRIPTIONAL ACTIVATOR DEVR_DOSR"/>
    <property type="match status" value="1"/>
</dbReference>
<feature type="compositionally biased region" description="Acidic residues" evidence="4">
    <location>
        <begin position="579"/>
        <end position="591"/>
    </location>
</feature>
<sequence length="653" mass="70983">MEPVGLDVVRALAVLGGATAPDKLGELLEIGSAEVVQMLRILHDAALLDDGYFRHPAVCAAVLESMSSEQREQLHHRIANLLHSDGAALSEVARHLLAAGRPDTLWAVPTLLGAAEQAMAHGETRFALDCLKTAQRNSTESRERAEATALLTGLEWLMDPAAASRHTPWLAETLGEGLLRGRHALLAVRYFSWYGLPEEAAQALERFEGPADDIDVDTAAQVWTAFTLLAFWYPGQRERIAELPAWARDIPAIRSRLDGLDLLAAVLSGQDVDKTVSRAGRILRRGRLAEATLESLSAALIALIYAEQPEHAERWGRALLEQSTAEHVPIVSALPSSLLAQSALQQGRLEAAEESARIALQAVPAEGWGIVIGIPLATAIAANTALGRYEEAARYIDMRVPNSMFQTPAGLHYLHACGRYHLAVGRIEAALHAFRTCGDLMTRWEMDLPGLVPWRVECARAHLQLGELSEARRLVDEALERPSGAPTRSRAMALRVHAATLDTAQRPSVLWEAANVAEAAGDTYESALALADLAAVYQELGQFRRARPVLRKAAQFAKDCGAEPLYQSLSVDHLVAEPDGGDTDGDGDEESTSATELTEAERKVADLAAQGYLNREIAGTLFVTVSTVEQHLTRIYRKLGVTRRLDLPTRLRA</sequence>
<dbReference type="PROSITE" id="PS50043">
    <property type="entry name" value="HTH_LUXR_2"/>
    <property type="match status" value="1"/>
</dbReference>
<evidence type="ECO:0000256" key="4">
    <source>
        <dbReference type="SAM" id="MobiDB-lite"/>
    </source>
</evidence>
<dbReference type="Gene3D" id="1.10.10.10">
    <property type="entry name" value="Winged helix-like DNA-binding domain superfamily/Winged helix DNA-binding domain"/>
    <property type="match status" value="1"/>
</dbReference>
<dbReference type="PRINTS" id="PR00038">
    <property type="entry name" value="HTHLUXR"/>
</dbReference>
<dbReference type="PANTHER" id="PTHR44688">
    <property type="entry name" value="DNA-BINDING TRANSCRIPTIONAL ACTIVATOR DEVR_DOSR"/>
    <property type="match status" value="1"/>
</dbReference>
<proteinExistence type="predicted"/>
<name>A0ABN2VK17_9ACTN</name>
<dbReference type="InterPro" id="IPR011990">
    <property type="entry name" value="TPR-like_helical_dom_sf"/>
</dbReference>
<dbReference type="SUPFAM" id="SSF48452">
    <property type="entry name" value="TPR-like"/>
    <property type="match status" value="1"/>
</dbReference>
<evidence type="ECO:0000313" key="6">
    <source>
        <dbReference type="EMBL" id="GAA2064165.1"/>
    </source>
</evidence>
<protein>
    <recommendedName>
        <fullName evidence="5">HTH luxR-type domain-containing protein</fullName>
    </recommendedName>
</protein>
<dbReference type="InterPro" id="IPR019734">
    <property type="entry name" value="TPR_rpt"/>
</dbReference>
<evidence type="ECO:0000313" key="7">
    <source>
        <dbReference type="Proteomes" id="UP001500751"/>
    </source>
</evidence>
<feature type="domain" description="HTH luxR-type" evidence="5">
    <location>
        <begin position="590"/>
        <end position="653"/>
    </location>
</feature>
<gene>
    <name evidence="6" type="ORF">GCM10009839_89480</name>
</gene>